<dbReference type="InterPro" id="IPR002575">
    <property type="entry name" value="Aminoglycoside_PTrfase"/>
</dbReference>
<dbReference type="Proteomes" id="UP001602245">
    <property type="component" value="Unassembled WGS sequence"/>
</dbReference>
<gene>
    <name evidence="2" type="ORF">ACFY35_12065</name>
</gene>
<feature type="domain" description="Aminoglycoside phosphotransferase" evidence="1">
    <location>
        <begin position="38"/>
        <end position="233"/>
    </location>
</feature>
<dbReference type="RefSeq" id="WP_020510793.1">
    <property type="nucleotide sequence ID" value="NZ_JBIAZU010000002.1"/>
</dbReference>
<dbReference type="Pfam" id="PF01636">
    <property type="entry name" value="APH"/>
    <property type="match status" value="1"/>
</dbReference>
<protein>
    <submittedName>
        <fullName evidence="2">Phosphotransferase enzyme family protein</fullName>
    </submittedName>
</protein>
<reference evidence="2 3" key="1">
    <citation type="submission" date="2024-10" db="EMBL/GenBank/DDBJ databases">
        <title>The Natural Products Discovery Center: Release of the First 8490 Sequenced Strains for Exploring Actinobacteria Biosynthetic Diversity.</title>
        <authorList>
            <person name="Kalkreuter E."/>
            <person name="Kautsar S.A."/>
            <person name="Yang D."/>
            <person name="Bader C.D."/>
            <person name="Teijaro C.N."/>
            <person name="Fluegel L."/>
            <person name="Davis C.M."/>
            <person name="Simpson J.R."/>
            <person name="Lauterbach L."/>
            <person name="Steele A.D."/>
            <person name="Gui C."/>
            <person name="Meng S."/>
            <person name="Li G."/>
            <person name="Viehrig K."/>
            <person name="Ye F."/>
            <person name="Su P."/>
            <person name="Kiefer A.F."/>
            <person name="Nichols A."/>
            <person name="Cepeda A.J."/>
            <person name="Yan W."/>
            <person name="Fan B."/>
            <person name="Jiang Y."/>
            <person name="Adhikari A."/>
            <person name="Zheng C.-J."/>
            <person name="Schuster L."/>
            <person name="Cowan T.M."/>
            <person name="Smanski M.J."/>
            <person name="Chevrette M.G."/>
            <person name="De Carvalho L.P.S."/>
            <person name="Shen B."/>
        </authorList>
    </citation>
    <scope>NUCLEOTIDE SEQUENCE [LARGE SCALE GENOMIC DNA]</scope>
    <source>
        <strain evidence="2 3">NPDC000087</strain>
    </source>
</reference>
<name>A0ABW6WA33_9ACTN</name>
<evidence type="ECO:0000259" key="1">
    <source>
        <dbReference type="Pfam" id="PF01636"/>
    </source>
</evidence>
<evidence type="ECO:0000313" key="2">
    <source>
        <dbReference type="EMBL" id="MFF5290173.1"/>
    </source>
</evidence>
<organism evidence="2 3">
    <name type="scientific">Paractinoplanes globisporus</name>
    <dbReference type="NCBI Taxonomy" id="113565"/>
    <lineage>
        <taxon>Bacteria</taxon>
        <taxon>Bacillati</taxon>
        <taxon>Actinomycetota</taxon>
        <taxon>Actinomycetes</taxon>
        <taxon>Micromonosporales</taxon>
        <taxon>Micromonosporaceae</taxon>
        <taxon>Paractinoplanes</taxon>
    </lineage>
</organism>
<dbReference type="SUPFAM" id="SSF56112">
    <property type="entry name" value="Protein kinase-like (PK-like)"/>
    <property type="match status" value="1"/>
</dbReference>
<comment type="caution">
    <text evidence="2">The sequence shown here is derived from an EMBL/GenBank/DDBJ whole genome shotgun (WGS) entry which is preliminary data.</text>
</comment>
<dbReference type="InterPro" id="IPR011009">
    <property type="entry name" value="Kinase-like_dom_sf"/>
</dbReference>
<dbReference type="Gene3D" id="3.90.1200.10">
    <property type="match status" value="1"/>
</dbReference>
<dbReference type="EMBL" id="JBIAZU010000002">
    <property type="protein sequence ID" value="MFF5290173.1"/>
    <property type="molecule type" value="Genomic_DNA"/>
</dbReference>
<sequence>MIAAVLRRFGLEPDEPATGLESRSGAGVHAVRTSRGVACYLKVTPAALGPDLLAAARRELRFYRDLAERAPVRTPRLLDAADDGDGVALLLAAAGKPAEAGSWTPGMWAALGRDLAALHDMADLGGQPWTRPDHLREALAVPDLAVVEQFWGATLPRLADLISARTDLFDAMDALPAAFVHGDCHTGNIAVTGEGLTFLDWQMSGRGRPSTDLAFLNVRAAPAGVTPPPALTTAYVAHRGLDRRMVELAILAEELTIYVFEWPPFAAYNNSAGIERVRQRASRLARRWFQRAYA</sequence>
<evidence type="ECO:0000313" key="3">
    <source>
        <dbReference type="Proteomes" id="UP001602245"/>
    </source>
</evidence>
<accession>A0ABW6WA33</accession>
<keyword evidence="3" id="KW-1185">Reference proteome</keyword>
<proteinExistence type="predicted"/>